<dbReference type="AlphaFoldDB" id="A0A367K6M9"/>
<dbReference type="Gene3D" id="1.10.840.10">
    <property type="entry name" value="Ras guanine-nucleotide exchange factors catalytic domain"/>
    <property type="match status" value="1"/>
</dbReference>
<gene>
    <name evidence="4" type="ORF">CU097_007142</name>
</gene>
<reference evidence="4 5" key="1">
    <citation type="journal article" date="2018" name="G3 (Bethesda)">
        <title>Phylogenetic and Phylogenomic Definition of Rhizopus Species.</title>
        <authorList>
            <person name="Gryganskyi A.P."/>
            <person name="Golan J."/>
            <person name="Dolatabadi S."/>
            <person name="Mondo S."/>
            <person name="Robb S."/>
            <person name="Idnurm A."/>
            <person name="Muszewska A."/>
            <person name="Steczkiewicz K."/>
            <person name="Masonjones S."/>
            <person name="Liao H.L."/>
            <person name="Gajdeczka M.T."/>
            <person name="Anike F."/>
            <person name="Vuek A."/>
            <person name="Anishchenko I.M."/>
            <person name="Voigt K."/>
            <person name="de Hoog G.S."/>
            <person name="Smith M.E."/>
            <person name="Heitman J."/>
            <person name="Vilgalys R."/>
            <person name="Stajich J.E."/>
        </authorList>
    </citation>
    <scope>NUCLEOTIDE SEQUENCE [LARGE SCALE GENOMIC DNA]</scope>
    <source>
        <strain evidence="4 5">CBS 357.93</strain>
    </source>
</reference>
<dbReference type="PANTHER" id="PTHR23113">
    <property type="entry name" value="GUANINE NUCLEOTIDE EXCHANGE FACTOR"/>
    <property type="match status" value="1"/>
</dbReference>
<evidence type="ECO:0000256" key="1">
    <source>
        <dbReference type="ARBA" id="ARBA00022658"/>
    </source>
</evidence>
<keyword evidence="5" id="KW-1185">Reference proteome</keyword>
<dbReference type="OrthoDB" id="546434at2759"/>
<dbReference type="GO" id="GO:0005085">
    <property type="term" value="F:guanyl-nucleotide exchange factor activity"/>
    <property type="evidence" value="ECO:0007669"/>
    <property type="project" value="UniProtKB-KW"/>
</dbReference>
<proteinExistence type="predicted"/>
<dbReference type="STRING" id="86630.A0A367K6M9"/>
<keyword evidence="1 2" id="KW-0344">Guanine-nucleotide releasing factor</keyword>
<name>A0A367K6M9_RHIAZ</name>
<comment type="caution">
    <text evidence="4">The sequence shown here is derived from an EMBL/GenBank/DDBJ whole genome shotgun (WGS) entry which is preliminary data.</text>
</comment>
<evidence type="ECO:0000256" key="2">
    <source>
        <dbReference type="PROSITE-ProRule" id="PRU00168"/>
    </source>
</evidence>
<sequence length="121" mass="13812">MSTDKSFCAYRMALRASKGSGIPYLGIHTQDLVSLAEANKDFRPDGTVHWDKYRLMGETIMSIMKFKHPGYKIDPDLPLLLSIADCPVLSEDELYKKSILVEPKVNTNPNSRLKELWLRLK</sequence>
<dbReference type="GO" id="GO:0005886">
    <property type="term" value="C:plasma membrane"/>
    <property type="evidence" value="ECO:0007669"/>
    <property type="project" value="TreeGrafter"/>
</dbReference>
<dbReference type="InterPro" id="IPR023578">
    <property type="entry name" value="Ras_GEF_dom_sf"/>
</dbReference>
<evidence type="ECO:0000313" key="4">
    <source>
        <dbReference type="EMBL" id="RCH97789.1"/>
    </source>
</evidence>
<dbReference type="InterPro" id="IPR008937">
    <property type="entry name" value="Ras-like_GEF"/>
</dbReference>
<organism evidence="4 5">
    <name type="scientific">Rhizopus azygosporus</name>
    <name type="common">Rhizopus microsporus var. azygosporus</name>
    <dbReference type="NCBI Taxonomy" id="86630"/>
    <lineage>
        <taxon>Eukaryota</taxon>
        <taxon>Fungi</taxon>
        <taxon>Fungi incertae sedis</taxon>
        <taxon>Mucoromycota</taxon>
        <taxon>Mucoromycotina</taxon>
        <taxon>Mucoromycetes</taxon>
        <taxon>Mucorales</taxon>
        <taxon>Mucorineae</taxon>
        <taxon>Rhizopodaceae</taxon>
        <taxon>Rhizopus</taxon>
    </lineage>
</organism>
<evidence type="ECO:0000313" key="5">
    <source>
        <dbReference type="Proteomes" id="UP000252139"/>
    </source>
</evidence>
<dbReference type="EMBL" id="PJQL01000248">
    <property type="protein sequence ID" value="RCH97789.1"/>
    <property type="molecule type" value="Genomic_DNA"/>
</dbReference>
<dbReference type="InterPro" id="IPR036964">
    <property type="entry name" value="RASGEF_cat_dom_sf"/>
</dbReference>
<protein>
    <recommendedName>
        <fullName evidence="3">Ras-GEF domain-containing protein</fullName>
    </recommendedName>
</protein>
<dbReference type="GO" id="GO:0007265">
    <property type="term" value="P:Ras protein signal transduction"/>
    <property type="evidence" value="ECO:0007669"/>
    <property type="project" value="TreeGrafter"/>
</dbReference>
<dbReference type="InterPro" id="IPR001895">
    <property type="entry name" value="RASGEF_cat_dom"/>
</dbReference>
<dbReference type="PROSITE" id="PS50009">
    <property type="entry name" value="RASGEF_CAT"/>
    <property type="match status" value="1"/>
</dbReference>
<dbReference type="Proteomes" id="UP000252139">
    <property type="component" value="Unassembled WGS sequence"/>
</dbReference>
<feature type="domain" description="Ras-GEF" evidence="3">
    <location>
        <begin position="1"/>
        <end position="104"/>
    </location>
</feature>
<evidence type="ECO:0000259" key="3">
    <source>
        <dbReference type="PROSITE" id="PS50009"/>
    </source>
</evidence>
<dbReference type="SUPFAM" id="SSF48366">
    <property type="entry name" value="Ras GEF"/>
    <property type="match status" value="1"/>
</dbReference>
<dbReference type="PANTHER" id="PTHR23113:SF348">
    <property type="entry name" value="GUANYL-NUCLEOTIDE EXCHANGE FACTOR RASGEF, PUTATIVE (AFU_ORTHOLOGUE AFUA_1G04700)-RELATED"/>
    <property type="match status" value="1"/>
</dbReference>
<accession>A0A367K6M9</accession>
<dbReference type="Pfam" id="PF00617">
    <property type="entry name" value="RasGEF"/>
    <property type="match status" value="1"/>
</dbReference>